<dbReference type="InterPro" id="IPR011761">
    <property type="entry name" value="ATP-grasp"/>
</dbReference>
<evidence type="ECO:0000256" key="1">
    <source>
        <dbReference type="ARBA" id="ARBA00022598"/>
    </source>
</evidence>
<dbReference type="GO" id="GO:0016874">
    <property type="term" value="F:ligase activity"/>
    <property type="evidence" value="ECO:0007669"/>
    <property type="project" value="UniProtKB-KW"/>
</dbReference>
<organism evidence="6 7">
    <name type="scientific">Blastococcus saxobsidens (strain DD2)</name>
    <dbReference type="NCBI Taxonomy" id="1146883"/>
    <lineage>
        <taxon>Bacteria</taxon>
        <taxon>Bacillati</taxon>
        <taxon>Actinomycetota</taxon>
        <taxon>Actinomycetes</taxon>
        <taxon>Geodermatophilales</taxon>
        <taxon>Geodermatophilaceae</taxon>
        <taxon>Blastococcus</taxon>
    </lineage>
</organism>
<name>H6RKN9_BLASD</name>
<gene>
    <name evidence="6" type="ordered locus">BLASA_2784</name>
</gene>
<evidence type="ECO:0000256" key="4">
    <source>
        <dbReference type="PROSITE-ProRule" id="PRU00409"/>
    </source>
</evidence>
<keyword evidence="2 4" id="KW-0547">Nucleotide-binding</keyword>
<keyword evidence="7" id="KW-1185">Reference proteome</keyword>
<dbReference type="Gene3D" id="3.30.470.20">
    <property type="entry name" value="ATP-grasp fold, B domain"/>
    <property type="match status" value="1"/>
</dbReference>
<evidence type="ECO:0000313" key="6">
    <source>
        <dbReference type="EMBL" id="CCG03655.1"/>
    </source>
</evidence>
<evidence type="ECO:0000259" key="5">
    <source>
        <dbReference type="PROSITE" id="PS50975"/>
    </source>
</evidence>
<dbReference type="GO" id="GO:0046872">
    <property type="term" value="F:metal ion binding"/>
    <property type="evidence" value="ECO:0007669"/>
    <property type="project" value="InterPro"/>
</dbReference>
<dbReference type="KEGG" id="bsd:BLASA_2784"/>
<evidence type="ECO:0000313" key="7">
    <source>
        <dbReference type="Proteomes" id="UP000007517"/>
    </source>
</evidence>
<evidence type="ECO:0000256" key="3">
    <source>
        <dbReference type="ARBA" id="ARBA00022840"/>
    </source>
</evidence>
<dbReference type="eggNOG" id="COG0458">
    <property type="taxonomic scope" value="Bacteria"/>
</dbReference>
<dbReference type="EMBL" id="FO117623">
    <property type="protein sequence ID" value="CCG03655.1"/>
    <property type="molecule type" value="Genomic_DNA"/>
</dbReference>
<feature type="domain" description="ATP-grasp" evidence="5">
    <location>
        <begin position="104"/>
        <end position="320"/>
    </location>
</feature>
<evidence type="ECO:0000256" key="2">
    <source>
        <dbReference type="ARBA" id="ARBA00022741"/>
    </source>
</evidence>
<dbReference type="STRING" id="1146883.BLASA_2784"/>
<keyword evidence="1" id="KW-0436">Ligase</keyword>
<dbReference type="PANTHER" id="PTHR43585">
    <property type="entry name" value="FUMIPYRROLE BIOSYNTHESIS PROTEIN C"/>
    <property type="match status" value="1"/>
</dbReference>
<dbReference type="InterPro" id="IPR052032">
    <property type="entry name" value="ATP-dep_AA_Ligase"/>
</dbReference>
<dbReference type="RefSeq" id="WP_014376538.1">
    <property type="nucleotide sequence ID" value="NC_016943.1"/>
</dbReference>
<accession>H6RKN9</accession>
<dbReference type="Pfam" id="PF13535">
    <property type="entry name" value="ATP-grasp_4"/>
    <property type="match status" value="1"/>
</dbReference>
<dbReference type="Proteomes" id="UP000007517">
    <property type="component" value="Chromosome"/>
</dbReference>
<reference evidence="6 7" key="1">
    <citation type="journal article" date="2012" name="J. Bacteriol.">
        <title>Genome Sequence of Blastococcus saxobsidens DD2, a Stone-Inhabiting Bacterium.</title>
        <authorList>
            <person name="Chouaia B."/>
            <person name="Crotti E."/>
            <person name="Brusetti L."/>
            <person name="Daffonchio D."/>
            <person name="Essoussi I."/>
            <person name="Nouioui I."/>
            <person name="Sbissi I."/>
            <person name="Ghodhbane-Gtari F."/>
            <person name="Gtari M."/>
            <person name="Vacherie B."/>
            <person name="Barbe V."/>
            <person name="Medigue C."/>
            <person name="Gury J."/>
            <person name="Pujic P."/>
            <person name="Normand P."/>
        </authorList>
    </citation>
    <scope>NUCLEOTIDE SEQUENCE [LARGE SCALE GENOMIC DNA]</scope>
    <source>
        <strain evidence="6 7">DD2</strain>
    </source>
</reference>
<dbReference type="PROSITE" id="PS50975">
    <property type="entry name" value="ATP_GRASP"/>
    <property type="match status" value="1"/>
</dbReference>
<reference evidence="7" key="2">
    <citation type="submission" date="2012-02" db="EMBL/GenBank/DDBJ databases">
        <title>Complete genome sequence of Blastococcus saxobsidens strain DD2.</title>
        <authorList>
            <person name="Genoscope."/>
        </authorList>
    </citation>
    <scope>NUCLEOTIDE SEQUENCE [LARGE SCALE GENOMIC DNA]</scope>
    <source>
        <strain evidence="7">DD2</strain>
    </source>
</reference>
<dbReference type="GO" id="GO:0005524">
    <property type="term" value="F:ATP binding"/>
    <property type="evidence" value="ECO:0007669"/>
    <property type="project" value="UniProtKB-UniRule"/>
</dbReference>
<sequence length="427" mass="48226">MAANVFVLGMDDLNAEILRDLPEDRYRFHPLLSKDELIGIEDIDLPALLDRAQAHLEAFDGPIDAIIGYWDFPVSSMVPILCRRFGVPGPPLEAVTKCEHKYWSRLEQRKAIEEVPEFALIDVDEPARLPANLRYPVWVKPVKSVSSEMAFRVEDDDQLSGALEEIRDGIGKYAEPFEFVMDQLDELPPEIAEVGARVCLAEEAAVGRQVTVEGYRTAGRSHVYGIVDSLHYPGTSSFLRYQYPSRLPEEMQSRLATLSERVIDQIGLDQMTFNIEYFWDPDTDRIRLLEVNPRHSQSHALLFERVDGVSNHEVLVKLALGEEPTEPRGDGDYGVAGKCFLRAFDDALVVRAPSPEDVARVEREVDGVTVEVVAEQGHRLSELSQQDSYSYELALLFIGAQDEAELNTKYDQCVRMLPFEFEEVSHG</sequence>
<dbReference type="OrthoDB" id="8441067at2"/>
<dbReference type="PANTHER" id="PTHR43585:SF2">
    <property type="entry name" value="ATP-GRASP ENZYME FSQD"/>
    <property type="match status" value="1"/>
</dbReference>
<protein>
    <recommendedName>
        <fullName evidence="5">ATP-grasp domain-containing protein</fullName>
    </recommendedName>
</protein>
<proteinExistence type="predicted"/>
<keyword evidence="3 4" id="KW-0067">ATP-binding</keyword>
<dbReference type="HOGENOM" id="CLU_051999_0_0_11"/>
<dbReference type="SUPFAM" id="SSF56059">
    <property type="entry name" value="Glutathione synthetase ATP-binding domain-like"/>
    <property type="match status" value="1"/>
</dbReference>
<dbReference type="AlphaFoldDB" id="H6RKN9"/>